<proteinExistence type="predicted"/>
<name>A0A0F9D1Z8_9ZZZZ</name>
<sequence length="128" mass="14605">MEMDFDEFLKRTGLEGKPGSLGHTPEDCETCPSKEECRLEQPEYLNKYNQWLDDGANNQNINDAKHEWSSTLAKMTAEAAASVGVPVKSLPDLRHYLEGLSRLTQRAFAMGFYCGRNYTPKEIKEREE</sequence>
<protein>
    <submittedName>
        <fullName evidence="1">Uncharacterized protein</fullName>
    </submittedName>
</protein>
<comment type="caution">
    <text evidence="1">The sequence shown here is derived from an EMBL/GenBank/DDBJ whole genome shotgun (WGS) entry which is preliminary data.</text>
</comment>
<organism evidence="1">
    <name type="scientific">marine sediment metagenome</name>
    <dbReference type="NCBI Taxonomy" id="412755"/>
    <lineage>
        <taxon>unclassified sequences</taxon>
        <taxon>metagenomes</taxon>
        <taxon>ecological metagenomes</taxon>
    </lineage>
</organism>
<dbReference type="AlphaFoldDB" id="A0A0F9D1Z8"/>
<evidence type="ECO:0000313" key="1">
    <source>
        <dbReference type="EMBL" id="KKL11806.1"/>
    </source>
</evidence>
<gene>
    <name evidence="1" type="ORF">LCGC14_2542120</name>
</gene>
<dbReference type="EMBL" id="LAZR01041511">
    <property type="protein sequence ID" value="KKL11806.1"/>
    <property type="molecule type" value="Genomic_DNA"/>
</dbReference>
<reference evidence="1" key="1">
    <citation type="journal article" date="2015" name="Nature">
        <title>Complex archaea that bridge the gap between prokaryotes and eukaryotes.</title>
        <authorList>
            <person name="Spang A."/>
            <person name="Saw J.H."/>
            <person name="Jorgensen S.L."/>
            <person name="Zaremba-Niedzwiedzka K."/>
            <person name="Martijn J."/>
            <person name="Lind A.E."/>
            <person name="van Eijk R."/>
            <person name="Schleper C."/>
            <person name="Guy L."/>
            <person name="Ettema T.J."/>
        </authorList>
    </citation>
    <scope>NUCLEOTIDE SEQUENCE</scope>
</reference>
<accession>A0A0F9D1Z8</accession>